<dbReference type="InterPro" id="IPR001845">
    <property type="entry name" value="HTH_ArsR_DNA-bd_dom"/>
</dbReference>
<dbReference type="Proteomes" id="UP000000343">
    <property type="component" value="Plasmid pACIX903"/>
</dbReference>
<dbReference type="SUPFAM" id="SSF46785">
    <property type="entry name" value="Winged helix' DNA-binding domain"/>
    <property type="match status" value="1"/>
</dbReference>
<dbReference type="InterPro" id="IPR036390">
    <property type="entry name" value="WH_DNA-bd_sf"/>
</dbReference>
<dbReference type="PANTHER" id="PTHR43132">
    <property type="entry name" value="ARSENICAL RESISTANCE OPERON REPRESSOR ARSR-RELATED"/>
    <property type="match status" value="1"/>
</dbReference>
<keyword evidence="1" id="KW-0805">Transcription regulation</keyword>
<sequence length="124" mass="13781">MRQAVPSLAADSQAQINSANPGELSRFKAEFFKALAHPLRIRIVDELRNGEVGVTHLCARLEVEQSSLSQQLAVLRARYIVNARKDGLSVLYSIRDPEIFSLLDVAKRIFNKHLVGVQGMLANL</sequence>
<dbReference type="GO" id="GO:0003677">
    <property type="term" value="F:DNA binding"/>
    <property type="evidence" value="ECO:0007669"/>
    <property type="project" value="UniProtKB-KW"/>
</dbReference>
<dbReference type="Pfam" id="PF01022">
    <property type="entry name" value="HTH_5"/>
    <property type="match status" value="1"/>
</dbReference>
<dbReference type="HOGENOM" id="CLU_097806_6_1_0"/>
<dbReference type="InterPro" id="IPR036388">
    <property type="entry name" value="WH-like_DNA-bd_sf"/>
</dbReference>
<accession>E8X7B8</accession>
<dbReference type="PRINTS" id="PR00778">
    <property type="entry name" value="HTHARSR"/>
</dbReference>
<keyword evidence="6" id="KW-1185">Reference proteome</keyword>
<proteinExistence type="predicted"/>
<keyword evidence="3" id="KW-0804">Transcription</keyword>
<dbReference type="KEGG" id="acm:AciX9_4401"/>
<evidence type="ECO:0000313" key="6">
    <source>
        <dbReference type="Proteomes" id="UP000000343"/>
    </source>
</evidence>
<dbReference type="SMART" id="SM00418">
    <property type="entry name" value="HTH_ARSR"/>
    <property type="match status" value="1"/>
</dbReference>
<protein>
    <submittedName>
        <fullName evidence="5">Regulatory protein ArsR</fullName>
    </submittedName>
</protein>
<dbReference type="GO" id="GO:0003700">
    <property type="term" value="F:DNA-binding transcription factor activity"/>
    <property type="evidence" value="ECO:0007669"/>
    <property type="project" value="InterPro"/>
</dbReference>
<dbReference type="InterPro" id="IPR051011">
    <property type="entry name" value="Metal_resp_trans_reg"/>
</dbReference>
<dbReference type="RefSeq" id="WP_013573071.1">
    <property type="nucleotide sequence ID" value="NC_015058.1"/>
</dbReference>
<dbReference type="Gene3D" id="1.10.10.10">
    <property type="entry name" value="Winged helix-like DNA-binding domain superfamily/Winged helix DNA-binding domain"/>
    <property type="match status" value="1"/>
</dbReference>
<reference evidence="6" key="1">
    <citation type="submission" date="2011-01" db="EMBL/GenBank/DDBJ databases">
        <title>Complete sequence of plasmid3 of Acidobacterium sp. MP5ACTX9.</title>
        <authorList>
            <consortium name="US DOE Joint Genome Institute"/>
            <person name="Lucas S."/>
            <person name="Copeland A."/>
            <person name="Lapidus A."/>
            <person name="Cheng J.-F."/>
            <person name="Goodwin L."/>
            <person name="Pitluck S."/>
            <person name="Teshima H."/>
            <person name="Detter J.C."/>
            <person name="Han C."/>
            <person name="Tapia R."/>
            <person name="Land M."/>
            <person name="Hauser L."/>
            <person name="Kyrpides N."/>
            <person name="Ivanova N."/>
            <person name="Ovchinnikova G."/>
            <person name="Pagani I."/>
            <person name="Rawat S.R."/>
            <person name="Mannisto M."/>
            <person name="Haggblom M.M."/>
            <person name="Woyke T."/>
        </authorList>
    </citation>
    <scope>NUCLEOTIDE SEQUENCE [LARGE SCALE GENOMIC DNA]</scope>
    <source>
        <strain evidence="6">MP5ACTX9</strain>
        <plasmid evidence="6">Plasmid pACIX903</plasmid>
    </source>
</reference>
<evidence type="ECO:0000256" key="2">
    <source>
        <dbReference type="ARBA" id="ARBA00023125"/>
    </source>
</evidence>
<keyword evidence="5" id="KW-0614">Plasmid</keyword>
<organism evidence="6">
    <name type="scientific">Granulicella tundricola (strain ATCC BAA-1859 / DSM 23138 / MP5ACTX9)</name>
    <dbReference type="NCBI Taxonomy" id="1198114"/>
    <lineage>
        <taxon>Bacteria</taxon>
        <taxon>Pseudomonadati</taxon>
        <taxon>Acidobacteriota</taxon>
        <taxon>Terriglobia</taxon>
        <taxon>Terriglobales</taxon>
        <taxon>Acidobacteriaceae</taxon>
        <taxon>Granulicella</taxon>
    </lineage>
</organism>
<dbReference type="PANTHER" id="PTHR43132:SF2">
    <property type="entry name" value="ARSENICAL RESISTANCE OPERON REPRESSOR ARSR-RELATED"/>
    <property type="match status" value="1"/>
</dbReference>
<name>E8X7B8_GRATM</name>
<feature type="domain" description="HTH arsR-type" evidence="4">
    <location>
        <begin position="20"/>
        <end position="114"/>
    </location>
</feature>
<dbReference type="NCBIfam" id="NF033788">
    <property type="entry name" value="HTH_metalloreg"/>
    <property type="match status" value="1"/>
</dbReference>
<evidence type="ECO:0000259" key="4">
    <source>
        <dbReference type="PROSITE" id="PS50987"/>
    </source>
</evidence>
<dbReference type="CDD" id="cd00090">
    <property type="entry name" value="HTH_ARSR"/>
    <property type="match status" value="1"/>
</dbReference>
<dbReference type="AlphaFoldDB" id="E8X7B8"/>
<dbReference type="EMBL" id="CP002483">
    <property type="protein sequence ID" value="ADW71352.1"/>
    <property type="molecule type" value="Genomic_DNA"/>
</dbReference>
<evidence type="ECO:0000256" key="1">
    <source>
        <dbReference type="ARBA" id="ARBA00023015"/>
    </source>
</evidence>
<evidence type="ECO:0000256" key="3">
    <source>
        <dbReference type="ARBA" id="ARBA00023163"/>
    </source>
</evidence>
<dbReference type="InterPro" id="IPR011991">
    <property type="entry name" value="ArsR-like_HTH"/>
</dbReference>
<geneLocation type="plasmid" evidence="5 6">
    <name>pACIX903</name>
</geneLocation>
<evidence type="ECO:0000313" key="5">
    <source>
        <dbReference type="EMBL" id="ADW71352.1"/>
    </source>
</evidence>
<gene>
    <name evidence="5" type="ordered locus">AciX9_4401</name>
</gene>
<keyword evidence="2" id="KW-0238">DNA-binding</keyword>
<dbReference type="PROSITE" id="PS50987">
    <property type="entry name" value="HTH_ARSR_2"/>
    <property type="match status" value="1"/>
</dbReference>
<dbReference type="OrthoDB" id="9798835at2"/>